<dbReference type="PRINTS" id="PR01399">
    <property type="entry name" value="ENTSNTHTASED"/>
</dbReference>
<dbReference type="PANTHER" id="PTHR38096:SF1">
    <property type="entry name" value="ENTEROBACTIN SYNTHASE COMPONENT D"/>
    <property type="match status" value="1"/>
</dbReference>
<feature type="domain" description="4'-phosphopantetheinyl transferase N-terminal" evidence="13">
    <location>
        <begin position="40"/>
        <end position="106"/>
    </location>
</feature>
<accession>A0ABW4YB27</accession>
<comment type="catalytic activity">
    <reaction evidence="11">
        <text>apo-[peptidyl-carrier protein] + CoA = holo-[peptidyl-carrier protein] + adenosine 3',5'-bisphosphate + H(+)</text>
        <dbReference type="Rhea" id="RHEA:46228"/>
        <dbReference type="Rhea" id="RHEA-COMP:11479"/>
        <dbReference type="Rhea" id="RHEA-COMP:11480"/>
        <dbReference type="ChEBI" id="CHEBI:15378"/>
        <dbReference type="ChEBI" id="CHEBI:29999"/>
        <dbReference type="ChEBI" id="CHEBI:57287"/>
        <dbReference type="ChEBI" id="CHEBI:58343"/>
        <dbReference type="ChEBI" id="CHEBI:64479"/>
    </reaction>
</comment>
<dbReference type="InterPro" id="IPR037143">
    <property type="entry name" value="4-PPantetheinyl_Trfase_dom_sf"/>
</dbReference>
<reference evidence="15" key="1">
    <citation type="journal article" date="2019" name="Int. J. Syst. Evol. Microbiol.">
        <title>The Global Catalogue of Microorganisms (GCM) 10K type strain sequencing project: providing services to taxonomists for standard genome sequencing and annotation.</title>
        <authorList>
            <consortium name="The Broad Institute Genomics Platform"/>
            <consortium name="The Broad Institute Genome Sequencing Center for Infectious Disease"/>
            <person name="Wu L."/>
            <person name="Ma J."/>
        </authorList>
    </citation>
    <scope>NUCLEOTIDE SEQUENCE [LARGE SCALE GENOMIC DNA]</scope>
    <source>
        <strain evidence="15">KACC 12597</strain>
    </source>
</reference>
<comment type="similarity">
    <text evidence="3">Belongs to the P-Pant transferase superfamily. EntD family.</text>
</comment>
<evidence type="ECO:0000256" key="10">
    <source>
        <dbReference type="ARBA" id="ARBA00049176"/>
    </source>
</evidence>
<evidence type="ECO:0000256" key="5">
    <source>
        <dbReference type="ARBA" id="ARBA00019087"/>
    </source>
</evidence>
<comment type="catalytic activity">
    <reaction evidence="10">
        <text>apo-[aryl-carrier protein] + CoA = holo-[aryl-carrier protein] + adenosine 3',5'-bisphosphate + H(+)</text>
        <dbReference type="Rhea" id="RHEA:48404"/>
        <dbReference type="Rhea" id="RHEA-COMP:15903"/>
        <dbReference type="Rhea" id="RHEA-COMP:17557"/>
        <dbReference type="ChEBI" id="CHEBI:15378"/>
        <dbReference type="ChEBI" id="CHEBI:29999"/>
        <dbReference type="ChEBI" id="CHEBI:57287"/>
        <dbReference type="ChEBI" id="CHEBI:58343"/>
        <dbReference type="ChEBI" id="CHEBI:64479"/>
    </reaction>
</comment>
<sequence length="225" mass="24492">MPTLPSAHALALRLADALVDGKVALAAADPRQRYALFHPERAAIRHAVPKRVNEFSAGRAAARLALSELGVPATTIPMGSDRAPIWPPGIRGSITHSSDTCLAAAAWDSDIRLLGLDVEPDRPLESDLVPMVCTDAERTWLATKTMPGRYAKLIFSAKESVYKAQYPHSRTLFGFETLNVEVDIARDRFDAIFREEVPGFSLGTKIAGRFLIDYGLIVTAVVEPT</sequence>
<comment type="function">
    <text evidence="1">Involved in the biosynthesis of the siderophore enterobactin (enterochelin), which is a macrocyclic trimeric lactone of N-(2,3-dihydroxybenzoyl)-serine. The serine trilactone serves as a scaffolding for the three catechol functionalities that provide hexadentate coordination for the tightly ligated iron(2+) atoms. Plays an essential role in the assembly of the enterobactin by catalyzing the transfer of the 4'-phosphopantetheine (Ppant) moiety from coenzyme A to the apo-domains of both EntB (ArCP domain) and EntF (PCP domain) to yield their holo-forms which make them competent for the activation of 2,3-dihydroxybenzoate (DHB) and L-serine, respectively.</text>
</comment>
<keyword evidence="7" id="KW-0259">Enterobactin biosynthesis</keyword>
<dbReference type="InterPro" id="IPR003542">
    <property type="entry name" value="Enbac_synth_compD-like"/>
</dbReference>
<dbReference type="Gene3D" id="3.90.470.20">
    <property type="entry name" value="4'-phosphopantetheinyl transferase domain"/>
    <property type="match status" value="1"/>
</dbReference>
<evidence type="ECO:0000313" key="15">
    <source>
        <dbReference type="Proteomes" id="UP001597337"/>
    </source>
</evidence>
<evidence type="ECO:0000256" key="8">
    <source>
        <dbReference type="ARBA" id="ARBA00029894"/>
    </source>
</evidence>
<organism evidence="14 15">
    <name type="scientific">Thiorhodococcus fuscus</name>
    <dbReference type="NCBI Taxonomy" id="527200"/>
    <lineage>
        <taxon>Bacteria</taxon>
        <taxon>Pseudomonadati</taxon>
        <taxon>Pseudomonadota</taxon>
        <taxon>Gammaproteobacteria</taxon>
        <taxon>Chromatiales</taxon>
        <taxon>Chromatiaceae</taxon>
        <taxon>Thiorhodococcus</taxon>
    </lineage>
</organism>
<comment type="caution">
    <text evidence="14">The sequence shown here is derived from an EMBL/GenBank/DDBJ whole genome shotgun (WGS) entry which is preliminary data.</text>
</comment>
<comment type="pathway">
    <text evidence="2">Siderophore biosynthesis; enterobactin biosynthesis.</text>
</comment>
<evidence type="ECO:0000313" key="14">
    <source>
        <dbReference type="EMBL" id="MFD2112870.1"/>
    </source>
</evidence>
<dbReference type="Proteomes" id="UP001597337">
    <property type="component" value="Unassembled WGS sequence"/>
</dbReference>
<dbReference type="RefSeq" id="WP_386027472.1">
    <property type="nucleotide sequence ID" value="NZ_JBHUHX010000038.1"/>
</dbReference>
<evidence type="ECO:0000259" key="12">
    <source>
        <dbReference type="Pfam" id="PF01648"/>
    </source>
</evidence>
<feature type="domain" description="4'-phosphopantetheinyl transferase" evidence="12">
    <location>
        <begin position="114"/>
        <end position="182"/>
    </location>
</feature>
<dbReference type="EMBL" id="JBHUHX010000038">
    <property type="protein sequence ID" value="MFD2112870.1"/>
    <property type="molecule type" value="Genomic_DNA"/>
</dbReference>
<dbReference type="Pfam" id="PF01648">
    <property type="entry name" value="ACPS"/>
    <property type="match status" value="1"/>
</dbReference>
<dbReference type="InterPro" id="IPR008278">
    <property type="entry name" value="4-PPantetheinyl_Trfase_dom"/>
</dbReference>
<keyword evidence="15" id="KW-1185">Reference proteome</keyword>
<dbReference type="InterPro" id="IPR041354">
    <property type="entry name" value="4PPT_N"/>
</dbReference>
<evidence type="ECO:0000259" key="13">
    <source>
        <dbReference type="Pfam" id="PF17837"/>
    </source>
</evidence>
<evidence type="ECO:0000256" key="11">
    <source>
        <dbReference type="ARBA" id="ARBA00049191"/>
    </source>
</evidence>
<dbReference type="PANTHER" id="PTHR38096">
    <property type="entry name" value="ENTEROBACTIN SYNTHASE COMPONENT D"/>
    <property type="match status" value="1"/>
</dbReference>
<evidence type="ECO:0000256" key="3">
    <source>
        <dbReference type="ARBA" id="ARBA00008342"/>
    </source>
</evidence>
<protein>
    <recommendedName>
        <fullName evidence="5">Enterobactin synthase component D</fullName>
    </recommendedName>
    <alternativeName>
        <fullName evidence="8">4'-phosphopantetheinyl transferase EntD</fullName>
    </alternativeName>
    <alternativeName>
        <fullName evidence="9">Enterochelin synthase D</fullName>
    </alternativeName>
</protein>
<dbReference type="SUPFAM" id="SSF56214">
    <property type="entry name" value="4'-phosphopantetheinyl transferase"/>
    <property type="match status" value="1"/>
</dbReference>
<evidence type="ECO:0000256" key="6">
    <source>
        <dbReference type="ARBA" id="ARBA00022679"/>
    </source>
</evidence>
<evidence type="ECO:0000256" key="7">
    <source>
        <dbReference type="ARBA" id="ARBA00023191"/>
    </source>
</evidence>
<comment type="subunit">
    <text evidence="4">EntB, EntD, EntE, and EntF form a multienzyme complex called enterobactin synthase.</text>
</comment>
<evidence type="ECO:0000256" key="9">
    <source>
        <dbReference type="ARBA" id="ARBA00031996"/>
    </source>
</evidence>
<dbReference type="GO" id="GO:0016740">
    <property type="term" value="F:transferase activity"/>
    <property type="evidence" value="ECO:0007669"/>
    <property type="project" value="UniProtKB-KW"/>
</dbReference>
<proteinExistence type="inferred from homology"/>
<evidence type="ECO:0000256" key="1">
    <source>
        <dbReference type="ARBA" id="ARBA00003937"/>
    </source>
</evidence>
<keyword evidence="6 14" id="KW-0808">Transferase</keyword>
<name>A0ABW4YB27_9GAMM</name>
<evidence type="ECO:0000256" key="4">
    <source>
        <dbReference type="ARBA" id="ARBA00011503"/>
    </source>
</evidence>
<evidence type="ECO:0000256" key="2">
    <source>
        <dbReference type="ARBA" id="ARBA00004993"/>
    </source>
</evidence>
<dbReference type="Pfam" id="PF17837">
    <property type="entry name" value="4PPT_N"/>
    <property type="match status" value="1"/>
</dbReference>
<gene>
    <name evidence="14" type="ORF">ACFSJC_13560</name>
</gene>